<feature type="compositionally biased region" description="Polar residues" evidence="2">
    <location>
        <begin position="24"/>
        <end position="43"/>
    </location>
</feature>
<dbReference type="VEuPathDB" id="FungiDB:F503_03534"/>
<evidence type="ECO:0000313" key="4">
    <source>
        <dbReference type="EMBL" id="EPE04472.1"/>
    </source>
</evidence>
<keyword evidence="5" id="KW-1185">Reference proteome</keyword>
<evidence type="ECO:0000313" key="5">
    <source>
        <dbReference type="Proteomes" id="UP000016923"/>
    </source>
</evidence>
<feature type="compositionally biased region" description="Polar residues" evidence="2">
    <location>
        <begin position="362"/>
        <end position="371"/>
    </location>
</feature>
<feature type="compositionally biased region" description="Polar residues" evidence="2">
    <location>
        <begin position="324"/>
        <end position="337"/>
    </location>
</feature>
<feature type="compositionally biased region" description="Low complexity" evidence="2">
    <location>
        <begin position="569"/>
        <end position="589"/>
    </location>
</feature>
<protein>
    <recommendedName>
        <fullName evidence="3">SWR1-complex protein 3 domain-containing protein</fullName>
    </recommendedName>
</protein>
<feature type="compositionally biased region" description="Low complexity" evidence="2">
    <location>
        <begin position="780"/>
        <end position="793"/>
    </location>
</feature>
<dbReference type="InterPro" id="IPR037651">
    <property type="entry name" value="Swc3"/>
</dbReference>
<dbReference type="eggNOG" id="ENOG502QWM7">
    <property type="taxonomic scope" value="Eukaryota"/>
</dbReference>
<dbReference type="OrthoDB" id="5338195at2759"/>
<feature type="domain" description="SWR1-complex protein 3" evidence="3">
    <location>
        <begin position="78"/>
        <end position="164"/>
    </location>
</feature>
<evidence type="ECO:0000259" key="3">
    <source>
        <dbReference type="Pfam" id="PF24707"/>
    </source>
</evidence>
<feature type="compositionally biased region" description="Polar residues" evidence="2">
    <location>
        <begin position="299"/>
        <end position="311"/>
    </location>
</feature>
<evidence type="ECO:0000256" key="2">
    <source>
        <dbReference type="SAM" id="MobiDB-lite"/>
    </source>
</evidence>
<dbReference type="STRING" id="1262450.S3BVA3"/>
<feature type="compositionally biased region" description="Pro residues" evidence="2">
    <location>
        <begin position="233"/>
        <end position="245"/>
    </location>
</feature>
<feature type="compositionally biased region" description="Polar residues" evidence="2">
    <location>
        <begin position="611"/>
        <end position="645"/>
    </location>
</feature>
<keyword evidence="1" id="KW-0175">Coiled coil</keyword>
<feature type="compositionally biased region" description="Polar residues" evidence="2">
    <location>
        <begin position="278"/>
        <end position="292"/>
    </location>
</feature>
<dbReference type="Pfam" id="PF24707">
    <property type="entry name" value="Swc3"/>
    <property type="match status" value="1"/>
</dbReference>
<dbReference type="GO" id="GO:0140849">
    <property type="term" value="F:ATP-dependent H2AZ histone chaperone activity"/>
    <property type="evidence" value="ECO:0007669"/>
    <property type="project" value="InterPro"/>
</dbReference>
<gene>
    <name evidence="4" type="ORF">F503_03534</name>
</gene>
<feature type="region of interest" description="Disordered" evidence="2">
    <location>
        <begin position="180"/>
        <end position="396"/>
    </location>
</feature>
<feature type="compositionally biased region" description="Low complexity" evidence="2">
    <location>
        <begin position="262"/>
        <end position="273"/>
    </location>
</feature>
<sequence>MERKRKLPARAAARVEQAAKRRTSTPPADSITTRSATPALSTIDTEDDAKSQPEGPLRPPLPRSIQPGKPLPTVEQAQPDDLSGLEYQSVQESGVLPESLSRSRQRWITEGIFEKYWTKPSKRKGAATDDAKNPPRDSMVKLGQILITCEPHMFEATMYGVKDPKPATVLPANRPVIMYGPSRGMMPPPSAPGTPTMPKQPKKKKQPTQSPAQSPAPSRPATPGQNAAMPVVTPIPPPLPMPQTTPTPQHVQLASPLPPQTPVAAAAPAAKATPLPPSTSKSILQPPNVSHQTPPPALSQLQSAPPRQQSLPPAGAALMPKPTPTANGASPSITASGPNGVAPSPSAVRPPVVQPSPIAANAQLQRPSPSMSPAPGLSGRQPSLPPGAARPPTATPPATDQIIVILAERASGDPELRDLMKRVANQEAPKDELDRFQAIIHQITAEQKRNAAVQAPSADRLIVDGRTVRYFAEEVRAILDIVLRSNPKQTSADLRPPVGSDPLVVLLVKAALDDVRVRDMVRRIGENQPQFSDATDLEDVLKRLKNQLTREQEALERQQLQAAANASVPLAPAGGMPTAAAQTNAGPAARGQQIAPGTPQAVNPAAAKVNGTANGTPSSRAQASVGTPTSKAAAQYSTKESSQALRSKGPAPAAKMHDVSALVFEIGGGNGDRYLFPKFSVIQYIPMPHGPPDLVASFLIVRKGSASEYGGDPDLDYYQPITVRFQVSPLSSSQKILDYFARVVAPKEEVSRYMDNIMNSMTRAEYVLLAMRLPRKVAQSSGNASSNAAGGSSDIAKIDDDTAVSSGDKMDIDKKSGEASNGTSNENTYTVGHPQPPQNVLWTATSTPSDASARPKTASSLLTGVSTMQQRAVKQIVDEDQQYQGFIAGLIPKEVEEEA</sequence>
<feature type="coiled-coil region" evidence="1">
    <location>
        <begin position="534"/>
        <end position="565"/>
    </location>
</feature>
<organism evidence="4 5">
    <name type="scientific">Ophiostoma piceae (strain UAMH 11346)</name>
    <name type="common">Sap stain fungus</name>
    <dbReference type="NCBI Taxonomy" id="1262450"/>
    <lineage>
        <taxon>Eukaryota</taxon>
        <taxon>Fungi</taxon>
        <taxon>Dikarya</taxon>
        <taxon>Ascomycota</taxon>
        <taxon>Pezizomycotina</taxon>
        <taxon>Sordariomycetes</taxon>
        <taxon>Sordariomycetidae</taxon>
        <taxon>Ophiostomatales</taxon>
        <taxon>Ophiostomataceae</taxon>
        <taxon>Ophiostoma</taxon>
    </lineage>
</organism>
<dbReference type="PANTHER" id="PTHR28108">
    <property type="entry name" value="SWR1-COMPLEX PROTEIN 3"/>
    <property type="match status" value="1"/>
</dbReference>
<feature type="compositionally biased region" description="Basic and acidic residues" evidence="2">
    <location>
        <begin position="126"/>
        <end position="137"/>
    </location>
</feature>
<feature type="compositionally biased region" description="Low complexity" evidence="2">
    <location>
        <begin position="341"/>
        <end position="357"/>
    </location>
</feature>
<feature type="compositionally biased region" description="Polar residues" evidence="2">
    <location>
        <begin position="818"/>
        <end position="830"/>
    </location>
</feature>
<dbReference type="InterPro" id="IPR057558">
    <property type="entry name" value="Swc3_dom"/>
</dbReference>
<dbReference type="Proteomes" id="UP000016923">
    <property type="component" value="Unassembled WGS sequence"/>
</dbReference>
<name>S3BVA3_OPHP1</name>
<evidence type="ECO:0000256" key="1">
    <source>
        <dbReference type="SAM" id="Coils"/>
    </source>
</evidence>
<dbReference type="GO" id="GO:0000812">
    <property type="term" value="C:Swr1 complex"/>
    <property type="evidence" value="ECO:0007669"/>
    <property type="project" value="InterPro"/>
</dbReference>
<feature type="compositionally biased region" description="Pro residues" evidence="2">
    <location>
        <begin position="383"/>
        <end position="395"/>
    </location>
</feature>
<dbReference type="HOGENOM" id="CLU_013601_0_0_1"/>
<dbReference type="EMBL" id="KE148160">
    <property type="protein sequence ID" value="EPE04472.1"/>
    <property type="molecule type" value="Genomic_DNA"/>
</dbReference>
<accession>S3BVA3</accession>
<reference evidence="4 5" key="1">
    <citation type="journal article" date="2013" name="BMC Genomics">
        <title>The genome and transcriptome of the pine saprophyte Ophiostoma piceae, and a comparison with the bark beetle-associated pine pathogen Grosmannia clavigera.</title>
        <authorList>
            <person name="Haridas S."/>
            <person name="Wang Y."/>
            <person name="Lim L."/>
            <person name="Massoumi Alamouti S."/>
            <person name="Jackman S."/>
            <person name="Docking R."/>
            <person name="Robertson G."/>
            <person name="Birol I."/>
            <person name="Bohlmann J."/>
            <person name="Breuil C."/>
        </authorList>
    </citation>
    <scope>NUCLEOTIDE SEQUENCE [LARGE SCALE GENOMIC DNA]</scope>
    <source>
        <strain evidence="4 5">UAMH 11346</strain>
    </source>
</reference>
<dbReference type="AlphaFoldDB" id="S3BVA3"/>
<feature type="region of interest" description="Disordered" evidence="2">
    <location>
        <begin position="779"/>
        <end position="839"/>
    </location>
</feature>
<proteinExistence type="predicted"/>
<feature type="compositionally biased region" description="Basic and acidic residues" evidence="2">
    <location>
        <begin position="808"/>
        <end position="817"/>
    </location>
</feature>
<feature type="region of interest" description="Disordered" evidence="2">
    <location>
        <begin position="1"/>
        <end position="137"/>
    </location>
</feature>
<feature type="region of interest" description="Disordered" evidence="2">
    <location>
        <begin position="569"/>
        <end position="652"/>
    </location>
</feature>
<feature type="compositionally biased region" description="Low complexity" evidence="2">
    <location>
        <begin position="207"/>
        <end position="223"/>
    </location>
</feature>
<dbReference type="PANTHER" id="PTHR28108:SF1">
    <property type="entry name" value="SWR1-COMPLEX PROTEIN 3"/>
    <property type="match status" value="1"/>
</dbReference>